<evidence type="ECO:0000313" key="3">
    <source>
        <dbReference type="Proteomes" id="UP000813824"/>
    </source>
</evidence>
<dbReference type="Proteomes" id="UP000813824">
    <property type="component" value="Unassembled WGS sequence"/>
</dbReference>
<organism evidence="2 3">
    <name type="scientific">Cristinia sonorae</name>
    <dbReference type="NCBI Taxonomy" id="1940300"/>
    <lineage>
        <taxon>Eukaryota</taxon>
        <taxon>Fungi</taxon>
        <taxon>Dikarya</taxon>
        <taxon>Basidiomycota</taxon>
        <taxon>Agaricomycotina</taxon>
        <taxon>Agaricomycetes</taxon>
        <taxon>Agaricomycetidae</taxon>
        <taxon>Agaricales</taxon>
        <taxon>Pleurotineae</taxon>
        <taxon>Stephanosporaceae</taxon>
        <taxon>Cristinia</taxon>
    </lineage>
</organism>
<gene>
    <name evidence="2" type="ORF">BXZ70DRAFT_568551</name>
</gene>
<dbReference type="Pfam" id="PF13738">
    <property type="entry name" value="Pyr_redox_3"/>
    <property type="match status" value="1"/>
</dbReference>
<evidence type="ECO:0000256" key="1">
    <source>
        <dbReference type="ARBA" id="ARBA00023002"/>
    </source>
</evidence>
<dbReference type="InterPro" id="IPR036188">
    <property type="entry name" value="FAD/NAD-bd_sf"/>
</dbReference>
<evidence type="ECO:0000313" key="2">
    <source>
        <dbReference type="EMBL" id="KAH8084312.1"/>
    </source>
</evidence>
<dbReference type="SUPFAM" id="SSF51905">
    <property type="entry name" value="FAD/NAD(P)-binding domain"/>
    <property type="match status" value="2"/>
</dbReference>
<dbReference type="PANTHER" id="PTHR43539">
    <property type="entry name" value="FLAVIN-BINDING MONOOXYGENASE-LIKE PROTEIN (AFU_ORTHOLOGUE AFUA_4G09220)"/>
    <property type="match status" value="1"/>
</dbReference>
<dbReference type="PANTHER" id="PTHR43539:SF68">
    <property type="entry name" value="FLAVIN-BINDING MONOOXYGENASE-LIKE PROTEIN (AFU_ORTHOLOGUE AFUA_4G09220)"/>
    <property type="match status" value="1"/>
</dbReference>
<comment type="caution">
    <text evidence="2">The sequence shown here is derived from an EMBL/GenBank/DDBJ whole genome shotgun (WGS) entry which is preliminary data.</text>
</comment>
<name>A0A8K0UF90_9AGAR</name>
<dbReference type="PRINTS" id="PR00411">
    <property type="entry name" value="PNDRDTASEI"/>
</dbReference>
<accession>A0A8K0UF90</accession>
<sequence length="605" mass="68166">MPDEYLPTSDKLDPPVSEEVDASRVADQWLSSFSGALKVSHVPSVLQTIHPDGWWRDIFALTWDLRSFHGRDKIERFLQDRLTGTLAFEVTSAARDVTLVTEYDDLRWIRFQFTFKTNVAGGRGVAFLVPSRDTNRWEAFVLATHLETLTGHLELIGSLRPFTPNHGKREEASYRKRAYENSEEQPEVVIVGAGHAGLSLAARLGSLGVRTLVIDKNKRVGDNWRIRYDALCLQNAVWANHLPYLHYPPNWPVYIPAKKLANWLEHYVDIMDIDVWTDTLVRTATRDDQSGKWAVTVRDLTTEKEKVVTTDHVVFAIGFGGGKWAPSVPDREKFTGEVLHSADFRSARNYLGKKVVVVGACTSAHDIAADCVEHGVDVTLLQRSSTYIMTTKEGMPRLFKPLYWEGGPPTDAADRIANTLPVRLNKLLWARKTRSIAEADRDLLDALHSVGYETNDGEEGGWLWLAMKRGGGYYLDVGACQMIIDGKIKIKHGIQIERFTPMGVKFDDSTEVQADVLIFATGYGDQRDVMRPIVGDTVADRMPKIWGLNQEGEPNGVWRELGTDGLWYMIGNFAWARFFSKHMALQIKAKQVGLFGTRYPAPVVY</sequence>
<dbReference type="GO" id="GO:0004497">
    <property type="term" value="F:monooxygenase activity"/>
    <property type="evidence" value="ECO:0007669"/>
    <property type="project" value="TreeGrafter"/>
</dbReference>
<proteinExistence type="predicted"/>
<dbReference type="EMBL" id="JAEVFJ010000046">
    <property type="protein sequence ID" value="KAH8084312.1"/>
    <property type="molecule type" value="Genomic_DNA"/>
</dbReference>
<keyword evidence="3" id="KW-1185">Reference proteome</keyword>
<evidence type="ECO:0008006" key="4">
    <source>
        <dbReference type="Google" id="ProtNLM"/>
    </source>
</evidence>
<reference evidence="2" key="1">
    <citation type="journal article" date="2021" name="New Phytol.">
        <title>Evolutionary innovations through gain and loss of genes in the ectomycorrhizal Boletales.</title>
        <authorList>
            <person name="Wu G."/>
            <person name="Miyauchi S."/>
            <person name="Morin E."/>
            <person name="Kuo A."/>
            <person name="Drula E."/>
            <person name="Varga T."/>
            <person name="Kohler A."/>
            <person name="Feng B."/>
            <person name="Cao Y."/>
            <person name="Lipzen A."/>
            <person name="Daum C."/>
            <person name="Hundley H."/>
            <person name="Pangilinan J."/>
            <person name="Johnson J."/>
            <person name="Barry K."/>
            <person name="LaButti K."/>
            <person name="Ng V."/>
            <person name="Ahrendt S."/>
            <person name="Min B."/>
            <person name="Choi I.G."/>
            <person name="Park H."/>
            <person name="Plett J.M."/>
            <person name="Magnuson J."/>
            <person name="Spatafora J.W."/>
            <person name="Nagy L.G."/>
            <person name="Henrissat B."/>
            <person name="Grigoriev I.V."/>
            <person name="Yang Z.L."/>
            <person name="Xu J."/>
            <person name="Martin F.M."/>
        </authorList>
    </citation>
    <scope>NUCLEOTIDE SEQUENCE</scope>
    <source>
        <strain evidence="2">KKN 215</strain>
    </source>
</reference>
<dbReference type="InterPro" id="IPR050982">
    <property type="entry name" value="Auxin_biosynth/cation_transpt"/>
</dbReference>
<dbReference type="GO" id="GO:0050660">
    <property type="term" value="F:flavin adenine dinucleotide binding"/>
    <property type="evidence" value="ECO:0007669"/>
    <property type="project" value="TreeGrafter"/>
</dbReference>
<protein>
    <recommendedName>
        <fullName evidence="4">FAD/NAD(P)-binding domain-containing protein</fullName>
    </recommendedName>
</protein>
<dbReference type="AlphaFoldDB" id="A0A8K0UF90"/>
<keyword evidence="1" id="KW-0560">Oxidoreductase</keyword>
<dbReference type="OrthoDB" id="74360at2759"/>
<dbReference type="Gene3D" id="3.50.50.60">
    <property type="entry name" value="FAD/NAD(P)-binding domain"/>
    <property type="match status" value="1"/>
</dbReference>